<gene>
    <name evidence="1" type="ORF">S06H3_55519</name>
</gene>
<feature type="non-terminal residue" evidence="1">
    <location>
        <position position="1"/>
    </location>
</feature>
<sequence>HAPIVAKIPKYLLNHAVISQCTVVIAIEKIDRPDKLV</sequence>
<dbReference type="EMBL" id="BARV01035601">
    <property type="protein sequence ID" value="GAI58094.1"/>
    <property type="molecule type" value="Genomic_DNA"/>
</dbReference>
<reference evidence="1" key="1">
    <citation type="journal article" date="2014" name="Front. Microbiol.">
        <title>High frequency of phylogenetically diverse reductive dehalogenase-homologous genes in deep subseafloor sedimentary metagenomes.</title>
        <authorList>
            <person name="Kawai M."/>
            <person name="Futagami T."/>
            <person name="Toyoda A."/>
            <person name="Takaki Y."/>
            <person name="Nishi S."/>
            <person name="Hori S."/>
            <person name="Arai W."/>
            <person name="Tsubouchi T."/>
            <person name="Morono Y."/>
            <person name="Uchiyama I."/>
            <person name="Ito T."/>
            <person name="Fujiyama A."/>
            <person name="Inagaki F."/>
            <person name="Takami H."/>
        </authorList>
    </citation>
    <scope>NUCLEOTIDE SEQUENCE</scope>
    <source>
        <strain evidence="1">Expedition CK06-06</strain>
    </source>
</reference>
<evidence type="ECO:0000313" key="1">
    <source>
        <dbReference type="EMBL" id="GAI58094.1"/>
    </source>
</evidence>
<accession>X1RRF8</accession>
<name>X1RRF8_9ZZZZ</name>
<dbReference type="AlphaFoldDB" id="X1RRF8"/>
<organism evidence="1">
    <name type="scientific">marine sediment metagenome</name>
    <dbReference type="NCBI Taxonomy" id="412755"/>
    <lineage>
        <taxon>unclassified sequences</taxon>
        <taxon>metagenomes</taxon>
        <taxon>ecological metagenomes</taxon>
    </lineage>
</organism>
<comment type="caution">
    <text evidence="1">The sequence shown here is derived from an EMBL/GenBank/DDBJ whole genome shotgun (WGS) entry which is preliminary data.</text>
</comment>
<protein>
    <submittedName>
        <fullName evidence="1">Uncharacterized protein</fullName>
    </submittedName>
</protein>
<proteinExistence type="predicted"/>